<name>A0ABP0G2K7_CLALP</name>
<reference evidence="1 2" key="1">
    <citation type="submission" date="2024-02" db="EMBL/GenBank/DDBJ databases">
        <authorList>
            <person name="Daric V."/>
            <person name="Darras S."/>
        </authorList>
    </citation>
    <scope>NUCLEOTIDE SEQUENCE [LARGE SCALE GENOMIC DNA]</scope>
</reference>
<dbReference type="EMBL" id="CAWYQH010000101">
    <property type="protein sequence ID" value="CAK8685750.1"/>
    <property type="molecule type" value="Genomic_DNA"/>
</dbReference>
<dbReference type="Proteomes" id="UP001642483">
    <property type="component" value="Unassembled WGS sequence"/>
</dbReference>
<evidence type="ECO:0000313" key="2">
    <source>
        <dbReference type="Proteomes" id="UP001642483"/>
    </source>
</evidence>
<comment type="caution">
    <text evidence="1">The sequence shown here is derived from an EMBL/GenBank/DDBJ whole genome shotgun (WGS) entry which is preliminary data.</text>
</comment>
<evidence type="ECO:0000313" key="1">
    <source>
        <dbReference type="EMBL" id="CAK8685750.1"/>
    </source>
</evidence>
<organism evidence="1 2">
    <name type="scientific">Clavelina lepadiformis</name>
    <name type="common">Light-bulb sea squirt</name>
    <name type="synonym">Ascidia lepadiformis</name>
    <dbReference type="NCBI Taxonomy" id="159417"/>
    <lineage>
        <taxon>Eukaryota</taxon>
        <taxon>Metazoa</taxon>
        <taxon>Chordata</taxon>
        <taxon>Tunicata</taxon>
        <taxon>Ascidiacea</taxon>
        <taxon>Aplousobranchia</taxon>
        <taxon>Clavelinidae</taxon>
        <taxon>Clavelina</taxon>
    </lineage>
</organism>
<sequence>MSELRDFTLEQAIEKFDQFVDTACFLELTGAEMQIFPFTFSVNIIKYKDAGDGIGFSSEEQNAGDESAKLVMLLLCYLANGFCWYSFIWPQFLVELFSTHFHKERAHTGEAFEDADQRIKRYGSSVSDVLPVVLDLIAFACKSLQIL</sequence>
<gene>
    <name evidence="1" type="ORF">CVLEPA_LOCUS16847</name>
</gene>
<keyword evidence="2" id="KW-1185">Reference proteome</keyword>
<proteinExistence type="predicted"/>
<accession>A0ABP0G2K7</accession>
<protein>
    <submittedName>
        <fullName evidence="1">Uncharacterized protein</fullName>
    </submittedName>
</protein>